<keyword evidence="2" id="KW-0472">Membrane</keyword>
<feature type="transmembrane region" description="Helical" evidence="2">
    <location>
        <begin position="331"/>
        <end position="351"/>
    </location>
</feature>
<feature type="region of interest" description="Disordered" evidence="1">
    <location>
        <begin position="246"/>
        <end position="287"/>
    </location>
</feature>
<protein>
    <submittedName>
        <fullName evidence="3">Bud site selection protein, Revert to axial protein 1</fullName>
    </submittedName>
</protein>
<feature type="transmembrane region" description="Helical" evidence="2">
    <location>
        <begin position="412"/>
        <end position="433"/>
    </location>
</feature>
<name>A0A9P6UYV0_9FUNG</name>
<feature type="compositionally biased region" description="Basic and acidic residues" evidence="1">
    <location>
        <begin position="259"/>
        <end position="274"/>
    </location>
</feature>
<feature type="compositionally biased region" description="Basic and acidic residues" evidence="1">
    <location>
        <begin position="56"/>
        <end position="76"/>
    </location>
</feature>
<sequence>MGPAHVKKPSVTLEMYEPHWSAANRYLELSESGSETHSKDVSAVELVCDLDEQEREECNQPEHTQEDRIVHSEKSSEPILLHHAGPISQKSQGVGSVPHIPGAIPENWRYSNHPHHSTSTDTRRPSVTGDRKTKTAQKKTAVATSVPDRSGALGVPAAGTTLKNSNSNSSSKRASNPNSASVTKEDLQKSAERIYCKYLIPQAATPVRIPDSVRRRVALVMDNRMMISVSGSGTVAAVASSRDKSAVDTFSNPAGASEKSSRPRELQSKSDPQHPHRQSSHSLQQPEQDVGLVFAEAREIVFDGMESYYFPRFLDARAHGNMVHSHRIARAVLGLFILFVGFVIVLCLIFLNRPRRLRAWALIPIFLGILLCTMFQFNICPIMAALGVSETGWMRFAKIKEQHILTLHQKRAIKVLIVAVLYTVCVATVFGLVPGHRL</sequence>
<dbReference type="InterPro" id="IPR036305">
    <property type="entry name" value="RGS_sf"/>
</dbReference>
<keyword evidence="2" id="KW-1133">Transmembrane helix</keyword>
<keyword evidence="2" id="KW-0812">Transmembrane</keyword>
<evidence type="ECO:0000313" key="4">
    <source>
        <dbReference type="Proteomes" id="UP000738325"/>
    </source>
</evidence>
<dbReference type="InterPro" id="IPR052246">
    <property type="entry name" value="Cell_Polariz_PKAAnc"/>
</dbReference>
<feature type="compositionally biased region" description="Basic and acidic residues" evidence="1">
    <location>
        <begin position="121"/>
        <end position="133"/>
    </location>
</feature>
<dbReference type="OrthoDB" id="5584247at2759"/>
<dbReference type="Gene3D" id="1.10.167.10">
    <property type="entry name" value="Regulator of G-protein Signalling 4, domain 2"/>
    <property type="match status" value="1"/>
</dbReference>
<dbReference type="SUPFAM" id="SSF48097">
    <property type="entry name" value="Regulator of G-protein signaling, RGS"/>
    <property type="match status" value="1"/>
</dbReference>
<reference evidence="3" key="1">
    <citation type="journal article" date="2020" name="Fungal Divers.">
        <title>Resolving the Mortierellaceae phylogeny through synthesis of multi-gene phylogenetics and phylogenomics.</title>
        <authorList>
            <person name="Vandepol N."/>
            <person name="Liber J."/>
            <person name="Desiro A."/>
            <person name="Na H."/>
            <person name="Kennedy M."/>
            <person name="Barry K."/>
            <person name="Grigoriev I.V."/>
            <person name="Miller A.N."/>
            <person name="O'Donnell K."/>
            <person name="Stajich J.E."/>
            <person name="Bonito G."/>
        </authorList>
    </citation>
    <scope>NUCLEOTIDE SEQUENCE</scope>
    <source>
        <strain evidence="3">REB-010B</strain>
    </source>
</reference>
<organism evidence="3 4">
    <name type="scientific">Dissophora globulifera</name>
    <dbReference type="NCBI Taxonomy" id="979702"/>
    <lineage>
        <taxon>Eukaryota</taxon>
        <taxon>Fungi</taxon>
        <taxon>Fungi incertae sedis</taxon>
        <taxon>Mucoromycota</taxon>
        <taxon>Mortierellomycotina</taxon>
        <taxon>Mortierellomycetes</taxon>
        <taxon>Mortierellales</taxon>
        <taxon>Mortierellaceae</taxon>
        <taxon>Dissophora</taxon>
    </lineage>
</organism>
<keyword evidence="4" id="KW-1185">Reference proteome</keyword>
<accession>A0A9P6UYV0</accession>
<dbReference type="GO" id="GO:0005886">
    <property type="term" value="C:plasma membrane"/>
    <property type="evidence" value="ECO:0007669"/>
    <property type="project" value="TreeGrafter"/>
</dbReference>
<proteinExistence type="predicted"/>
<dbReference type="Proteomes" id="UP000738325">
    <property type="component" value="Unassembled WGS sequence"/>
</dbReference>
<feature type="compositionally biased region" description="Low complexity" evidence="1">
    <location>
        <begin position="163"/>
        <end position="181"/>
    </location>
</feature>
<comment type="caution">
    <text evidence="3">The sequence shown here is derived from an EMBL/GenBank/DDBJ whole genome shotgun (WGS) entry which is preliminary data.</text>
</comment>
<feature type="transmembrane region" description="Helical" evidence="2">
    <location>
        <begin position="363"/>
        <end position="386"/>
    </location>
</feature>
<dbReference type="GO" id="GO:0008104">
    <property type="term" value="P:intracellular protein localization"/>
    <property type="evidence" value="ECO:0007669"/>
    <property type="project" value="TreeGrafter"/>
</dbReference>
<dbReference type="EMBL" id="JAAAIP010000073">
    <property type="protein sequence ID" value="KAG0326795.1"/>
    <property type="molecule type" value="Genomic_DNA"/>
</dbReference>
<evidence type="ECO:0000256" key="2">
    <source>
        <dbReference type="SAM" id="Phobius"/>
    </source>
</evidence>
<evidence type="ECO:0000256" key="1">
    <source>
        <dbReference type="SAM" id="MobiDB-lite"/>
    </source>
</evidence>
<dbReference type="AlphaFoldDB" id="A0A9P6UYV0"/>
<dbReference type="InterPro" id="IPR044926">
    <property type="entry name" value="RGS_subdomain_2"/>
</dbReference>
<dbReference type="PANTHER" id="PTHR13155">
    <property type="entry name" value="A-KINASE ANCHOR PROTEINS"/>
    <property type="match status" value="1"/>
</dbReference>
<gene>
    <name evidence="3" type="primary">RAX1</name>
    <name evidence="3" type="ORF">BGZ99_008998</name>
</gene>
<evidence type="ECO:0000313" key="3">
    <source>
        <dbReference type="EMBL" id="KAG0326795.1"/>
    </source>
</evidence>
<feature type="region of interest" description="Disordered" evidence="1">
    <location>
        <begin position="52"/>
        <end position="185"/>
    </location>
</feature>
<dbReference type="PANTHER" id="PTHR13155:SF1">
    <property type="entry name" value="A-KINASE ANCHOR PROTEIN 10, MITOCHONDRIAL"/>
    <property type="match status" value="1"/>
</dbReference>